<accession>A0A3R7N0Y5</accession>
<dbReference type="EMBL" id="MKKU01001056">
    <property type="protein sequence ID" value="RNE98193.1"/>
    <property type="molecule type" value="Genomic_DNA"/>
</dbReference>
<reference evidence="1 2" key="1">
    <citation type="journal article" date="2018" name="BMC Genomics">
        <title>Genomic comparison of Trypanosoma conorhini and Trypanosoma rangeli to Trypanosoma cruzi strains of high and low virulence.</title>
        <authorList>
            <person name="Bradwell K.R."/>
            <person name="Koparde V.N."/>
            <person name="Matveyev A.V."/>
            <person name="Serrano M.G."/>
            <person name="Alves J.M."/>
            <person name="Parikh H."/>
            <person name="Huang B."/>
            <person name="Lee V."/>
            <person name="Espinosa-Alvarez O."/>
            <person name="Ortiz P.A."/>
            <person name="Costa-Martins A.G."/>
            <person name="Teixeira M.M."/>
            <person name="Buck G.A."/>
        </authorList>
    </citation>
    <scope>NUCLEOTIDE SEQUENCE [LARGE SCALE GENOMIC DNA]</scope>
    <source>
        <strain evidence="1 2">025E</strain>
    </source>
</reference>
<dbReference type="GeneID" id="40322889"/>
<protein>
    <submittedName>
        <fullName evidence="1">Uncharacterized protein</fullName>
    </submittedName>
</protein>
<gene>
    <name evidence="1" type="ORF">Tco025E_09278</name>
</gene>
<dbReference type="AlphaFoldDB" id="A0A3R7N0Y5"/>
<evidence type="ECO:0000313" key="1">
    <source>
        <dbReference type="EMBL" id="RNE98193.1"/>
    </source>
</evidence>
<organism evidence="1 2">
    <name type="scientific">Trypanosoma conorhini</name>
    <dbReference type="NCBI Taxonomy" id="83891"/>
    <lineage>
        <taxon>Eukaryota</taxon>
        <taxon>Discoba</taxon>
        <taxon>Euglenozoa</taxon>
        <taxon>Kinetoplastea</taxon>
        <taxon>Metakinetoplastina</taxon>
        <taxon>Trypanosomatida</taxon>
        <taxon>Trypanosomatidae</taxon>
        <taxon>Trypanosoma</taxon>
    </lineage>
</organism>
<keyword evidence="2" id="KW-1185">Reference proteome</keyword>
<comment type="caution">
    <text evidence="1">The sequence shown here is derived from an EMBL/GenBank/DDBJ whole genome shotgun (WGS) entry which is preliminary data.</text>
</comment>
<dbReference type="Proteomes" id="UP000284403">
    <property type="component" value="Unassembled WGS sequence"/>
</dbReference>
<sequence length="160" mass="17872">MIEVTLRDCLAMYDGSAPKKDHVTTMKRARQNHCQRSCDARRTVSALPLNLRHRARALSIHIGRFRNKGQAAPKTTLWFRNSLCASSRRSTYSPVRPDEPASARRDRRCVGSILVNNRLGSLVVRSISRALVRHPPVTTMCVDGAARLAVEGAPFISFFS</sequence>
<name>A0A3R7N0Y5_9TRYP</name>
<evidence type="ECO:0000313" key="2">
    <source>
        <dbReference type="Proteomes" id="UP000284403"/>
    </source>
</evidence>
<proteinExistence type="predicted"/>
<dbReference type="RefSeq" id="XP_029223788.1">
    <property type="nucleotide sequence ID" value="XM_029376099.1"/>
</dbReference>